<name>A0ACC0UW25_9HYPO</name>
<comment type="caution">
    <text evidence="1">The sequence shown here is derived from an EMBL/GenBank/DDBJ whole genome shotgun (WGS) entry which is preliminary data.</text>
</comment>
<gene>
    <name evidence="1" type="ORF">N3K66_006677</name>
</gene>
<dbReference type="Proteomes" id="UP001163324">
    <property type="component" value="Chromosome 6"/>
</dbReference>
<sequence length="1590" mass="175734">MDSVELLRSGNPSERIAAADSLKYAISEYPLNPVLNIWYAAKDMIETNKASSLRIAGWDLLTECAKHASSTDLERKEFFQTLSAPANPEDFHLQLAALVDLTRRGRVLDGFDYELLPLLTRWLQDCYKTVRTARKNASHSARSSPKGTNIKVTASGEDQNFAQLFAFITDVIKFSFKSADDMAIMRLIDAVLNICTSTSAEQDLRSCVAILDTVVTFGSIPDDKLKDCVKILSSIYSLVPSLAKDSWHTLSNFCKSHNGQATVRILLDIMRSPSEGGYEKDKSRAIKGALAVMLKLLSKASDKGYPPVPYSLLVDGLQTTVNSTPSPRILTSVLEIINVLFSDHEGNLHRMIIEEDWIGVLHVAADCCMKGMSSESSEETTDNTVLPNTLNLIARLEAVISEKTGDFVPRQTVIDFFVKIHWLLPDATAATVLDYLQEFKCCSPSDPEWEENLSLVLGQFFGNRERSSEVRLRALQIVIDAYEILDLVGEEVDQSSIPNLAKRVLEDIAGETDVQVLGAVSSLMVSVGTSCEMELFEEIVGTLHGVLEQDRLRSSFLSSAMLSGGRTSESGSDSSSNGTPSNVVTHCYIKMFAYLMNSDSLKSTKLFDALVQIAHSSQCAVDARVSAMKLLFRLRADWAYRVYLTKDLETTFLANTMCRTEESLARKQAEEAAQSLRHSRSDHVGVGRGTRTLSLGQGAPDRGVATRSLSATKAIGSQHRHIWKLPDSEAIPATISSLPSPVLVSCSLDSENKSTEEDQGSQSVNDISPGLHLSTLNTPEWLKVVLNILKGSEWEVYSFVLVHLPSQLSNHAIFKEALPQIQELRKLLCEIIHRGSFQEPPLGSGPRQAEVVICLYHSLTMILSYHDHFQKGEEDEIVQTFILGIGGRERVSQCCIHALSICCHELPLSTSKLLLQMLGQMSLIITQPDVAMHILEFLSCLSRLRDVYVNFRDEDFRVVFGISFRYLDYAREKRQAGRGSVANSEPNTPIAASAGSTEFGHPTASDDLPQYVYSLAYHVIIFWFLALKLQDRAGYVNMIAKRLLADVDGSGQMAEEQALTTIDFMQRVAYADVDESVEDPLFKKERFGDIAEKRWLIGNSIVSIKQSLSTGWAQVMKRQPSYTSVYTVREAFRPPPSHQTRGQVDVSREGQLSTNVVLPSHLLIQLMSQVPQSSESARPIPLPDDDAIDRMLRVFDRNPTVDGHKVGIVYIGEGQTNELDILANVSGSRDYVEFLNNLGTLTKLKGANFNTQGLDRDHGIDGEYTFAWRDRLTEIVFHVVTQMPTDLEHDPQLSNKKRHIGNDFVNIIFNDSGHPFNFDTFPSQFNFVNIVITPASRASFIASRETHLEEGREQPFYRVQVMSKPGFPEISPASETKMISLKALPDFIRLIALNASVFSLAWQNRTGREHFISPWRCRLREIRRLREKYAPRPTAASTITSPSAPPISSSAGVAQQLLHHPHGGGSTSASGTGSNGAFPLAGGGGAAQQQQSLSLQHQQPAQQAQAQTPHGQALQDMPRPTSGVRESFTSLRRTSVATFFTSTSTSEQPSHRSSVFSGSAANMNDSEMNGGSTPNALDALVDSIDFSRWG</sequence>
<evidence type="ECO:0000313" key="1">
    <source>
        <dbReference type="EMBL" id="KAI9898317.1"/>
    </source>
</evidence>
<reference evidence="1" key="1">
    <citation type="submission" date="2022-10" db="EMBL/GenBank/DDBJ databases">
        <title>Complete Genome of Trichothecium roseum strain YXFP-22015, a Plant Pathogen Isolated from Citrus.</title>
        <authorList>
            <person name="Wang Y."/>
            <person name="Zhu L."/>
        </authorList>
    </citation>
    <scope>NUCLEOTIDE SEQUENCE</scope>
    <source>
        <strain evidence="1">YXFP-22015</strain>
    </source>
</reference>
<accession>A0ACC0UW25</accession>
<dbReference type="EMBL" id="CM047945">
    <property type="protein sequence ID" value="KAI9898317.1"/>
    <property type="molecule type" value="Genomic_DNA"/>
</dbReference>
<proteinExistence type="predicted"/>
<evidence type="ECO:0000313" key="2">
    <source>
        <dbReference type="Proteomes" id="UP001163324"/>
    </source>
</evidence>
<protein>
    <submittedName>
        <fullName evidence="1">Uncharacterized protein</fullName>
    </submittedName>
</protein>
<keyword evidence="2" id="KW-1185">Reference proteome</keyword>
<organism evidence="1 2">
    <name type="scientific">Trichothecium roseum</name>
    <dbReference type="NCBI Taxonomy" id="47278"/>
    <lineage>
        <taxon>Eukaryota</taxon>
        <taxon>Fungi</taxon>
        <taxon>Dikarya</taxon>
        <taxon>Ascomycota</taxon>
        <taxon>Pezizomycotina</taxon>
        <taxon>Sordariomycetes</taxon>
        <taxon>Hypocreomycetidae</taxon>
        <taxon>Hypocreales</taxon>
        <taxon>Hypocreales incertae sedis</taxon>
        <taxon>Trichothecium</taxon>
    </lineage>
</organism>